<dbReference type="Pfam" id="PF01841">
    <property type="entry name" value="Transglut_core"/>
    <property type="match status" value="1"/>
</dbReference>
<comment type="caution">
    <text evidence="4">The sequence shown here is derived from an EMBL/GenBank/DDBJ whole genome shotgun (WGS) entry which is preliminary data.</text>
</comment>
<proteinExistence type="predicted"/>
<feature type="transmembrane region" description="Helical" evidence="2">
    <location>
        <begin position="146"/>
        <end position="164"/>
    </location>
</feature>
<feature type="transmembrane region" description="Helical" evidence="2">
    <location>
        <begin position="121"/>
        <end position="139"/>
    </location>
</feature>
<accession>A0A939SB86</accession>
<evidence type="ECO:0000259" key="3">
    <source>
        <dbReference type="Pfam" id="PF01841"/>
    </source>
</evidence>
<name>A0A939SB86_9MICO</name>
<keyword evidence="2" id="KW-1133">Transmembrane helix</keyword>
<feature type="domain" description="Transglutaminase-like" evidence="3">
    <location>
        <begin position="521"/>
        <end position="593"/>
    </location>
</feature>
<feature type="transmembrane region" description="Helical" evidence="2">
    <location>
        <begin position="57"/>
        <end position="77"/>
    </location>
</feature>
<dbReference type="InterPro" id="IPR038765">
    <property type="entry name" value="Papain-like_cys_pep_sf"/>
</dbReference>
<sequence>MIGRAIAAGSAATVALGLGVVAAWPIYRDWWLLVPAIAALLLGGSAAVIADRRGWPIPLGIAGIAALFVLTAVPVAMPGAFSALPFGPLRGVPDAAAAVVLGWKQLLTLALPVGTYQTMMVPAYLVFLLSAFFAVRIALRSGRFSPFAAVPMLVPVAFGTLFGASAVSPPVAFGPLTLVAPREVGLWIGAMLLGAVWVGYSAGAERRAALRLGRTDTAGGRRRGVVRPVLGAATLVLALVGALAFAPALDQGAREVPRDRIDPELIVRQQTSPLASYRAFKRDDAIDVPLFTVDAEGATPPRLRIAVLDAYDGVDFHVSADEAGRFARFPSGAPVESPTEVTVDIGAGFAGIWVPSAPLGGAPSFTGPRSDELSDAFYVNRATAAAIAVPGGERTAGLRVGDGYRAVMSAAADGAVPGTLESGETALDLEAMPQLQEWLEAQDQPATGDGLAELVERLRVRGYLSHTLGEDGDSEVWAERAGISSVKQSPGGHSLARIERLFEELNDQERKVGADGEPPQLVAGIGDDEQFAVAAALIARALGFESRVVLGVRLGGEEQGVPGVPACDGECRGEHLAAWIEVRDDDGAWRPVDVSPQTRTPPQVIEEGSRLPEFGSVPEERDAREVDPPVGTGERDDDAERARNDGGADWVWPTLRAVALSLAAAALIAAPLLFLPLAKRRRERRRRTAPDPELRALGAWQEMVDRADDAGVRIPDGVGRGGVAEALGTRPARWSAAQVDRAVFSPAGASGADAEWLWAAADADRAERRAAATRWERLRAAYSLRSYGVSLGRNRPRTEESAAAPPNGSGRGQQPSGNARMEDV</sequence>
<evidence type="ECO:0000313" key="4">
    <source>
        <dbReference type="EMBL" id="MBO1902742.1"/>
    </source>
</evidence>
<feature type="region of interest" description="Disordered" evidence="1">
    <location>
        <begin position="792"/>
        <end position="824"/>
    </location>
</feature>
<reference evidence="4" key="1">
    <citation type="submission" date="2021-03" db="EMBL/GenBank/DDBJ databases">
        <title>Leucobacter chromiisoli sp. nov., isolated from chromium-containing soil of chemical plant.</title>
        <authorList>
            <person name="Xu Z."/>
        </authorList>
    </citation>
    <scope>NUCLEOTIDE SEQUENCE</scope>
    <source>
        <strain evidence="4">S27</strain>
    </source>
</reference>
<protein>
    <submittedName>
        <fullName evidence="4">DMT family transporter</fullName>
    </submittedName>
</protein>
<evidence type="ECO:0000256" key="1">
    <source>
        <dbReference type="SAM" id="MobiDB-lite"/>
    </source>
</evidence>
<feature type="transmembrane region" description="Helical" evidence="2">
    <location>
        <begin position="657"/>
        <end position="678"/>
    </location>
</feature>
<dbReference type="Gene3D" id="3.10.620.30">
    <property type="match status" value="1"/>
</dbReference>
<dbReference type="RefSeq" id="WP_208098504.1">
    <property type="nucleotide sequence ID" value="NZ_JAGDYM010000014.1"/>
</dbReference>
<feature type="region of interest" description="Disordered" evidence="1">
    <location>
        <begin position="593"/>
        <end position="645"/>
    </location>
</feature>
<keyword evidence="2" id="KW-0812">Transmembrane</keyword>
<dbReference type="SUPFAM" id="SSF54001">
    <property type="entry name" value="Cysteine proteinases"/>
    <property type="match status" value="1"/>
</dbReference>
<gene>
    <name evidence="4" type="ORF">J4H92_12380</name>
</gene>
<keyword evidence="2" id="KW-0472">Membrane</keyword>
<evidence type="ECO:0000256" key="2">
    <source>
        <dbReference type="SAM" id="Phobius"/>
    </source>
</evidence>
<feature type="transmembrane region" description="Helical" evidence="2">
    <location>
        <begin position="225"/>
        <end position="249"/>
    </location>
</feature>
<feature type="transmembrane region" description="Helical" evidence="2">
    <location>
        <begin position="32"/>
        <end position="50"/>
    </location>
</feature>
<dbReference type="InterPro" id="IPR002931">
    <property type="entry name" value="Transglutaminase-like"/>
</dbReference>
<dbReference type="AlphaFoldDB" id="A0A939SB86"/>
<dbReference type="Proteomes" id="UP000664382">
    <property type="component" value="Unassembled WGS sequence"/>
</dbReference>
<evidence type="ECO:0000313" key="5">
    <source>
        <dbReference type="Proteomes" id="UP000664382"/>
    </source>
</evidence>
<keyword evidence="5" id="KW-1185">Reference proteome</keyword>
<dbReference type="EMBL" id="JAGDYM010000014">
    <property type="protein sequence ID" value="MBO1902742.1"/>
    <property type="molecule type" value="Genomic_DNA"/>
</dbReference>
<feature type="compositionally biased region" description="Basic and acidic residues" evidence="1">
    <location>
        <begin position="618"/>
        <end position="627"/>
    </location>
</feature>
<feature type="transmembrane region" description="Helical" evidence="2">
    <location>
        <begin position="184"/>
        <end position="204"/>
    </location>
</feature>
<organism evidence="4 5">
    <name type="scientific">Leucobacter weissii</name>
    <dbReference type="NCBI Taxonomy" id="1983706"/>
    <lineage>
        <taxon>Bacteria</taxon>
        <taxon>Bacillati</taxon>
        <taxon>Actinomycetota</taxon>
        <taxon>Actinomycetes</taxon>
        <taxon>Micrococcales</taxon>
        <taxon>Microbacteriaceae</taxon>
        <taxon>Leucobacter</taxon>
    </lineage>
</organism>